<dbReference type="OrthoDB" id="137974at2157"/>
<dbReference type="EMBL" id="AFPU01000001">
    <property type="protein sequence ID" value="EGP93266.1"/>
    <property type="molecule type" value="Genomic_DNA"/>
</dbReference>
<dbReference type="STRING" id="1001994.MY1_0499"/>
<comment type="caution">
    <text evidence="1">The sequence shown here is derived from an EMBL/GenBank/DDBJ whole genome shotgun (WGS) entry which is preliminary data.</text>
</comment>
<evidence type="ECO:0000313" key="2">
    <source>
        <dbReference type="Proteomes" id="UP000004440"/>
    </source>
</evidence>
<dbReference type="PATRIC" id="fig|1001994.6.peg.482"/>
<dbReference type="RefSeq" id="WP_007549971.1">
    <property type="nucleotide sequence ID" value="NZ_AFPU01000001.1"/>
</dbReference>
<keyword evidence="2" id="KW-1185">Reference proteome</keyword>
<name>F9CVG4_9ARCH</name>
<reference evidence="1 2" key="1">
    <citation type="journal article" date="2011" name="J. Bacteriol.">
        <title>Genome Sequence of an Ammonia-Oxidizing Soil Archaeon, "Candidatus Nitrosoarchaeum koreensis" MY1.</title>
        <authorList>
            <person name="Kim B.K."/>
            <person name="Jung M.Y."/>
            <person name="Yu D.S."/>
            <person name="Park S.J."/>
            <person name="Oh T.K."/>
            <person name="Rhee S.K."/>
            <person name="Kim J.F."/>
        </authorList>
    </citation>
    <scope>NUCLEOTIDE SEQUENCE [LARGE SCALE GENOMIC DNA]</scope>
    <source>
        <strain evidence="1 2">MY1</strain>
    </source>
</reference>
<accession>F9CVG4</accession>
<proteinExistence type="predicted"/>
<protein>
    <submittedName>
        <fullName evidence="1">Appr-1-p processing domain-containing protein</fullName>
    </submittedName>
</protein>
<dbReference type="Proteomes" id="UP000004440">
    <property type="component" value="Unassembled WGS sequence"/>
</dbReference>
<gene>
    <name evidence="1" type="ORF">MY1_0499</name>
</gene>
<evidence type="ECO:0000313" key="1">
    <source>
        <dbReference type="EMBL" id="EGP93266.1"/>
    </source>
</evidence>
<sequence>MGKTCFIISSIGEKGSETRELANEKFDLVFEPILKEVGFDEVIRADKIGTPGSISYDIVTHIINSELVIADVSDLNPNVFYELAIRNAIQKPVIVIKAEGQKMPFDIYDKRAISLDMSLARQWTDAKKELKKQIENVEKDPESASKSILTDFSGFQINTNGMESDINLELKDLKSEIRRIYDEVRRPRTSFDFGGGIGGGGAGGGGGSGGVVGSGSSRGYTTLNDEAAVIRREKRKNMILDIMRDEFNKGEKFIDKDRLMIKISKITHLPRVSCLRYLDMLNREGKIIESETGFSLADV</sequence>
<organism evidence="1 2">
    <name type="scientific">Nitrosarchaeum koreense MY1</name>
    <dbReference type="NCBI Taxonomy" id="1001994"/>
    <lineage>
        <taxon>Archaea</taxon>
        <taxon>Nitrososphaerota</taxon>
        <taxon>Nitrososphaeria</taxon>
        <taxon>Nitrosopumilales</taxon>
        <taxon>Nitrosopumilaceae</taxon>
        <taxon>Nitrosarchaeum</taxon>
    </lineage>
</organism>
<dbReference type="AlphaFoldDB" id="F9CVG4"/>